<protein>
    <submittedName>
        <fullName evidence="1">Uncharacterized protein</fullName>
    </submittedName>
</protein>
<evidence type="ECO:0000313" key="2">
    <source>
        <dbReference type="Proteomes" id="UP000821865"/>
    </source>
</evidence>
<evidence type="ECO:0000313" key="1">
    <source>
        <dbReference type="EMBL" id="KAH7948675.1"/>
    </source>
</evidence>
<gene>
    <name evidence="1" type="ORF">HPB49_000727</name>
</gene>
<proteinExistence type="predicted"/>
<sequence>MAAQTPASGAEDAKNPPDRSRGGHEEDTEGMDCRDTEPQASKPMTTGPSSSYSGGGPTRTLNAGEEDWQTCHALPTGTLLSSLSLSLRYFAANLLEWALEHGFSGVHLDWRGFESPLCGRPGNDAALEAVLRQLRDLARLNRVPLVLALSASTVPAAPGDLVDYYLLEAGDRRCADLDEAGLDTLYRKLRESEASAFSVCWTVSAAVEVFERTVGVRGTHLRFETREPGER</sequence>
<comment type="caution">
    <text evidence="1">The sequence shown here is derived from an EMBL/GenBank/DDBJ whole genome shotgun (WGS) entry which is preliminary data.</text>
</comment>
<keyword evidence="2" id="KW-1185">Reference proteome</keyword>
<dbReference type="Proteomes" id="UP000821865">
    <property type="component" value="Chromosome 5"/>
</dbReference>
<reference evidence="1" key="1">
    <citation type="submission" date="2020-05" db="EMBL/GenBank/DDBJ databases">
        <title>Large-scale comparative analyses of tick genomes elucidate their genetic diversity and vector capacities.</title>
        <authorList>
            <person name="Jia N."/>
            <person name="Wang J."/>
            <person name="Shi W."/>
            <person name="Du L."/>
            <person name="Sun Y."/>
            <person name="Zhan W."/>
            <person name="Jiang J."/>
            <person name="Wang Q."/>
            <person name="Zhang B."/>
            <person name="Ji P."/>
            <person name="Sakyi L.B."/>
            <person name="Cui X."/>
            <person name="Yuan T."/>
            <person name="Jiang B."/>
            <person name="Yang W."/>
            <person name="Lam T.T.-Y."/>
            <person name="Chang Q."/>
            <person name="Ding S."/>
            <person name="Wang X."/>
            <person name="Zhu J."/>
            <person name="Ruan X."/>
            <person name="Zhao L."/>
            <person name="Wei J."/>
            <person name="Que T."/>
            <person name="Du C."/>
            <person name="Cheng J."/>
            <person name="Dai P."/>
            <person name="Han X."/>
            <person name="Huang E."/>
            <person name="Gao Y."/>
            <person name="Liu J."/>
            <person name="Shao H."/>
            <person name="Ye R."/>
            <person name="Li L."/>
            <person name="Wei W."/>
            <person name="Wang X."/>
            <person name="Wang C."/>
            <person name="Yang T."/>
            <person name="Huo Q."/>
            <person name="Li W."/>
            <person name="Guo W."/>
            <person name="Chen H."/>
            <person name="Zhou L."/>
            <person name="Ni X."/>
            <person name="Tian J."/>
            <person name="Zhou Y."/>
            <person name="Sheng Y."/>
            <person name="Liu T."/>
            <person name="Pan Y."/>
            <person name="Xia L."/>
            <person name="Li J."/>
            <person name="Zhao F."/>
            <person name="Cao W."/>
        </authorList>
    </citation>
    <scope>NUCLEOTIDE SEQUENCE</scope>
    <source>
        <strain evidence="1">Dsil-2018</strain>
    </source>
</reference>
<organism evidence="1 2">
    <name type="scientific">Dermacentor silvarum</name>
    <name type="common">Tick</name>
    <dbReference type="NCBI Taxonomy" id="543639"/>
    <lineage>
        <taxon>Eukaryota</taxon>
        <taxon>Metazoa</taxon>
        <taxon>Ecdysozoa</taxon>
        <taxon>Arthropoda</taxon>
        <taxon>Chelicerata</taxon>
        <taxon>Arachnida</taxon>
        <taxon>Acari</taxon>
        <taxon>Parasitiformes</taxon>
        <taxon>Ixodida</taxon>
        <taxon>Ixodoidea</taxon>
        <taxon>Ixodidae</taxon>
        <taxon>Rhipicephalinae</taxon>
        <taxon>Dermacentor</taxon>
    </lineage>
</organism>
<name>A0ACB8CNM7_DERSI</name>
<accession>A0ACB8CNM7</accession>
<dbReference type="EMBL" id="CM023474">
    <property type="protein sequence ID" value="KAH7948675.1"/>
    <property type="molecule type" value="Genomic_DNA"/>
</dbReference>